<reference evidence="3" key="1">
    <citation type="submission" date="2013-02" db="EMBL/GenBank/DDBJ databases">
        <title>The Genome Sequence of Plasmodium falciparum Santa Lucia.</title>
        <authorList>
            <consortium name="The Broad Institute Genome Sequencing Platform"/>
            <consortium name="The Broad Institute Genome Sequencing Center for Infectious Disease"/>
            <person name="Neafsey D."/>
            <person name="Cheeseman I."/>
            <person name="Volkman S."/>
            <person name="Adams J."/>
            <person name="Walker B."/>
            <person name="Young S.K."/>
            <person name="Zeng Q."/>
            <person name="Gargeya S."/>
            <person name="Fitzgerald M."/>
            <person name="Haas B."/>
            <person name="Abouelleil A."/>
            <person name="Alvarado L."/>
            <person name="Arachchi H.M."/>
            <person name="Berlin A.M."/>
            <person name="Chapman S.B."/>
            <person name="Dewar J."/>
            <person name="Goldberg J."/>
            <person name="Griggs A."/>
            <person name="Gujja S."/>
            <person name="Hansen M."/>
            <person name="Howarth C."/>
            <person name="Imamovic A."/>
            <person name="Larimer J."/>
            <person name="McCowan C."/>
            <person name="Murphy C."/>
            <person name="Neiman D."/>
            <person name="Pearson M."/>
            <person name="Priest M."/>
            <person name="Roberts A."/>
            <person name="Saif S."/>
            <person name="Shea T."/>
            <person name="Sisk P."/>
            <person name="Sykes S."/>
            <person name="Wortman J."/>
            <person name="Nusbaum C."/>
            <person name="Birren B."/>
        </authorList>
    </citation>
    <scope>NUCLEOTIDE SEQUENCE [LARGE SCALE GENOMIC DNA]</scope>
    <source>
        <strain evidence="3">Santa Lucia</strain>
    </source>
</reference>
<proteinExistence type="predicted"/>
<gene>
    <name evidence="3" type="ORF">PFAG_01042</name>
</gene>
<evidence type="ECO:0000313" key="3">
    <source>
        <dbReference type="EMBL" id="EUT90685.1"/>
    </source>
</evidence>
<name>W7G012_PLAFA</name>
<dbReference type="InterPro" id="IPR013584">
    <property type="entry name" value="RAP"/>
</dbReference>
<dbReference type="EMBL" id="KE123480">
    <property type="protein sequence ID" value="EUT90685.1"/>
    <property type="molecule type" value="Genomic_DNA"/>
</dbReference>
<dbReference type="Proteomes" id="UP000030666">
    <property type="component" value="Unassembled WGS sequence"/>
</dbReference>
<keyword evidence="1" id="KW-0812">Transmembrane</keyword>
<organism evidence="3">
    <name type="scientific">Plasmodium falciparum Santa Lucia</name>
    <dbReference type="NCBI Taxonomy" id="478859"/>
    <lineage>
        <taxon>Eukaryota</taxon>
        <taxon>Sar</taxon>
        <taxon>Alveolata</taxon>
        <taxon>Apicomplexa</taxon>
        <taxon>Aconoidasida</taxon>
        <taxon>Haemosporida</taxon>
        <taxon>Plasmodiidae</taxon>
        <taxon>Plasmodium</taxon>
        <taxon>Plasmodium (Laverania)</taxon>
    </lineage>
</organism>
<evidence type="ECO:0000259" key="2">
    <source>
        <dbReference type="PROSITE" id="PS51286"/>
    </source>
</evidence>
<sequence length="107" mass="12356">MKFSYYSFRIDDICLNNNFGTSKISTSSLSSTCFNLSSEIDGPNHFFQKGEMIFYKSNTLFKKRLLRALGYTVISVPISDYTFMFSALDTMHFTKRLLDKANYSAHK</sequence>
<evidence type="ECO:0000256" key="1">
    <source>
        <dbReference type="SAM" id="Phobius"/>
    </source>
</evidence>
<keyword evidence="1" id="KW-1133">Transmembrane helix</keyword>
<dbReference type="PROSITE" id="PS51286">
    <property type="entry name" value="RAP"/>
    <property type="match status" value="1"/>
</dbReference>
<feature type="transmembrane region" description="Helical" evidence="1">
    <location>
        <begin position="68"/>
        <end position="88"/>
    </location>
</feature>
<dbReference type="AlphaFoldDB" id="W7G012"/>
<accession>W7G012</accession>
<protein>
    <recommendedName>
        <fullName evidence="2">RAP domain-containing protein</fullName>
    </recommendedName>
</protein>
<feature type="domain" description="RAP" evidence="2">
    <location>
        <begin position="36"/>
        <end position="96"/>
    </location>
</feature>
<keyword evidence="1" id="KW-0472">Membrane</keyword>
<dbReference type="Pfam" id="PF08373">
    <property type="entry name" value="RAP"/>
    <property type="match status" value="1"/>
</dbReference>
<dbReference type="SMART" id="SM00952">
    <property type="entry name" value="RAP"/>
    <property type="match status" value="1"/>
</dbReference>